<proteinExistence type="inferred from homology"/>
<evidence type="ECO:0000256" key="2">
    <source>
        <dbReference type="ARBA" id="ARBA00022801"/>
    </source>
</evidence>
<keyword evidence="5" id="KW-1185">Reference proteome</keyword>
<organism evidence="4 5">
    <name type="scientific">Cocleimonas flava</name>
    <dbReference type="NCBI Taxonomy" id="634765"/>
    <lineage>
        <taxon>Bacteria</taxon>
        <taxon>Pseudomonadati</taxon>
        <taxon>Pseudomonadota</taxon>
        <taxon>Gammaproteobacteria</taxon>
        <taxon>Thiotrichales</taxon>
        <taxon>Thiotrichaceae</taxon>
        <taxon>Cocleimonas</taxon>
    </lineage>
</organism>
<keyword evidence="2 3" id="KW-0378">Hydrolase</keyword>
<dbReference type="InterPro" id="IPR006328">
    <property type="entry name" value="2-HAD"/>
</dbReference>
<dbReference type="AlphaFoldDB" id="A0A4R1EWV2"/>
<dbReference type="GO" id="GO:0018784">
    <property type="term" value="F:(S)-2-haloacid dehalogenase activity"/>
    <property type="evidence" value="ECO:0007669"/>
    <property type="project" value="UniProtKB-UniRule"/>
</dbReference>
<dbReference type="CDD" id="cd02588">
    <property type="entry name" value="HAD_L2-DEX"/>
    <property type="match status" value="1"/>
</dbReference>
<dbReference type="SFLD" id="SFLDG01129">
    <property type="entry name" value="C1.5:_HAD__Beta-PGM__Phosphata"/>
    <property type="match status" value="1"/>
</dbReference>
<dbReference type="EMBL" id="SMFQ01000004">
    <property type="protein sequence ID" value="TCJ84462.1"/>
    <property type="molecule type" value="Genomic_DNA"/>
</dbReference>
<evidence type="ECO:0000313" key="5">
    <source>
        <dbReference type="Proteomes" id="UP000294887"/>
    </source>
</evidence>
<dbReference type="OrthoDB" id="367448at2"/>
<dbReference type="NCBIfam" id="TIGR01428">
    <property type="entry name" value="HAD_type_II"/>
    <property type="match status" value="1"/>
</dbReference>
<protein>
    <recommendedName>
        <fullName evidence="3">(S)-2-haloacid dehalogenase</fullName>
        <ecNumber evidence="3">3.8.1.2</ecNumber>
    </recommendedName>
    <alternativeName>
        <fullName evidence="3">2-haloalkanoic acid dehalogenase</fullName>
    </alternativeName>
    <alternativeName>
        <fullName evidence="3">Halocarboxylic acid halidohydrolase</fullName>
    </alternativeName>
    <alternativeName>
        <fullName evidence="3">L-2-haloacid dehalogenase</fullName>
    </alternativeName>
</protein>
<dbReference type="PANTHER" id="PTHR43316:SF3">
    <property type="entry name" value="HALOACID DEHALOGENASE, TYPE II (AFU_ORTHOLOGUE AFUA_2G07750)-RELATED"/>
    <property type="match status" value="1"/>
</dbReference>
<comment type="similarity">
    <text evidence="1 3">Belongs to the HAD-like hydrolase superfamily. S-2-haloalkanoic acid dehalogenase family.</text>
</comment>
<dbReference type="InterPro" id="IPR051540">
    <property type="entry name" value="S-2-haloacid_dehalogenase"/>
</dbReference>
<name>A0A4R1EWV2_9GAMM</name>
<dbReference type="Gene3D" id="1.10.150.240">
    <property type="entry name" value="Putative phosphatase, domain 2"/>
    <property type="match status" value="1"/>
</dbReference>
<comment type="catalytic activity">
    <reaction evidence="3">
        <text>an (S)-2-haloacid + H2O = a (2R)-2-hydroxycarboxylate + a halide anion + H(+)</text>
        <dbReference type="Rhea" id="RHEA:11192"/>
        <dbReference type="ChEBI" id="CHEBI:15377"/>
        <dbReference type="ChEBI" id="CHEBI:15378"/>
        <dbReference type="ChEBI" id="CHEBI:16042"/>
        <dbReference type="ChEBI" id="CHEBI:58314"/>
        <dbReference type="ChEBI" id="CHEBI:137405"/>
        <dbReference type="EC" id="3.8.1.2"/>
    </reaction>
</comment>
<dbReference type="InterPro" id="IPR036412">
    <property type="entry name" value="HAD-like_sf"/>
</dbReference>
<comment type="function">
    <text evidence="3">Catalyzes the hydrolytic dehalogenation of small (S)-2-haloalkanoic acids to yield the corresponding (R)-2-hydroxyalkanoic acids.</text>
</comment>
<accession>A0A4R1EWV2</accession>
<comment type="caution">
    <text evidence="4">The sequence shown here is derived from an EMBL/GenBank/DDBJ whole genome shotgun (WGS) entry which is preliminary data.</text>
</comment>
<dbReference type="PANTHER" id="PTHR43316">
    <property type="entry name" value="HYDROLASE, HALOACID DELAHOGENASE-RELATED"/>
    <property type="match status" value="1"/>
</dbReference>
<gene>
    <name evidence="4" type="ORF">EV695_2419</name>
</gene>
<dbReference type="InterPro" id="IPR023214">
    <property type="entry name" value="HAD_sf"/>
</dbReference>
<dbReference type="RefSeq" id="WP_131906219.1">
    <property type="nucleotide sequence ID" value="NZ_BAAAFU010000006.1"/>
</dbReference>
<dbReference type="Gene3D" id="3.40.50.1000">
    <property type="entry name" value="HAD superfamily/HAD-like"/>
    <property type="match status" value="1"/>
</dbReference>
<dbReference type="SFLD" id="SFLDS00003">
    <property type="entry name" value="Haloacid_Dehalogenase"/>
    <property type="match status" value="1"/>
</dbReference>
<dbReference type="Pfam" id="PF00702">
    <property type="entry name" value="Hydrolase"/>
    <property type="match status" value="1"/>
</dbReference>
<evidence type="ECO:0000313" key="4">
    <source>
        <dbReference type="EMBL" id="TCJ84462.1"/>
    </source>
</evidence>
<dbReference type="InterPro" id="IPR006439">
    <property type="entry name" value="HAD-SF_hydro_IA"/>
</dbReference>
<dbReference type="PRINTS" id="PR00413">
    <property type="entry name" value="HADHALOGNASE"/>
</dbReference>
<evidence type="ECO:0000256" key="3">
    <source>
        <dbReference type="RuleBase" id="RU368077"/>
    </source>
</evidence>
<reference evidence="4 5" key="1">
    <citation type="submission" date="2019-03" db="EMBL/GenBank/DDBJ databases">
        <title>Genomic Encyclopedia of Type Strains, Phase IV (KMG-IV): sequencing the most valuable type-strain genomes for metagenomic binning, comparative biology and taxonomic classification.</title>
        <authorList>
            <person name="Goeker M."/>
        </authorList>
    </citation>
    <scope>NUCLEOTIDE SEQUENCE [LARGE SCALE GENOMIC DNA]</scope>
    <source>
        <strain evidence="4 5">DSM 24830</strain>
    </source>
</reference>
<sequence length="231" mass="25506">MPASSQKSIAFDVYGTLINTHGVVSKLEEIVGGIEGVSAQGFSNTWREKQLEYSFRRGLMQEYQNFAVCTAQALEYTCIFYGLNLPESDKQALLESYKTLPAFDDVTDGLTAMKDSGHKLYAFSNGSAEAVEMLLVTAGIRDFFDGVVSVDDLKTFKPNPSVYHHFMKQSESTTDNAWLVSSNPFDVIGAVNIGMSAAWVKRTEQAIFDPWGIDPTIVIQSLTELDGKLDE</sequence>
<dbReference type="SUPFAM" id="SSF56784">
    <property type="entry name" value="HAD-like"/>
    <property type="match status" value="1"/>
</dbReference>
<dbReference type="EC" id="3.8.1.2" evidence="3"/>
<dbReference type="Proteomes" id="UP000294887">
    <property type="component" value="Unassembled WGS sequence"/>
</dbReference>
<evidence type="ECO:0000256" key="1">
    <source>
        <dbReference type="ARBA" id="ARBA00008106"/>
    </source>
</evidence>
<dbReference type="NCBIfam" id="TIGR01493">
    <property type="entry name" value="HAD-SF-IA-v2"/>
    <property type="match status" value="1"/>
</dbReference>
<dbReference type="InterPro" id="IPR023198">
    <property type="entry name" value="PGP-like_dom2"/>
</dbReference>